<evidence type="ECO:0000313" key="4">
    <source>
        <dbReference type="Proteomes" id="UP000516444"/>
    </source>
</evidence>
<feature type="transmembrane region" description="Helical" evidence="2">
    <location>
        <begin position="376"/>
        <end position="401"/>
    </location>
</feature>
<feature type="transmembrane region" description="Helical" evidence="2">
    <location>
        <begin position="210"/>
        <end position="231"/>
    </location>
</feature>
<feature type="transmembrane region" description="Helical" evidence="2">
    <location>
        <begin position="160"/>
        <end position="179"/>
    </location>
</feature>
<evidence type="ECO:0000256" key="2">
    <source>
        <dbReference type="SAM" id="Phobius"/>
    </source>
</evidence>
<feature type="transmembrane region" description="Helical" evidence="2">
    <location>
        <begin position="237"/>
        <end position="259"/>
    </location>
</feature>
<feature type="transmembrane region" description="Helical" evidence="2">
    <location>
        <begin position="664"/>
        <end position="681"/>
    </location>
</feature>
<feature type="transmembrane region" description="Helical" evidence="2">
    <location>
        <begin position="458"/>
        <end position="476"/>
    </location>
</feature>
<feature type="region of interest" description="Disordered" evidence="1">
    <location>
        <begin position="504"/>
        <end position="525"/>
    </location>
</feature>
<feature type="transmembrane region" description="Helical" evidence="2">
    <location>
        <begin position="641"/>
        <end position="658"/>
    </location>
</feature>
<keyword evidence="2" id="KW-0472">Membrane</keyword>
<dbReference type="NCBIfam" id="NF047321">
    <property type="entry name" value="SCO7613_CTERM"/>
    <property type="match status" value="1"/>
</dbReference>
<sequence>MPYGVTWPTLQGMTNIPPPAEELRILDHELWQLDLRRNQLLARRAWLLNVLQSAGSQAARSWAQASAPTRAAANWPPPAPLPRPGPGPRRPEATAPGVQNVLLVLGGILLTVAAIAFTLVSWGDLGIAGRAAVLGAVTAAALAAPVPLLKRGLRSTAESLAGLGLALTVLDAYALHEVALPAVDGAGYSAAASALLAALWTAYGRVLGDLRLPFPAAMAAAQLPLLLWSVATGAGDHTVTAAVLATAAFDTVVALSVSVPPSVRTVAAVGAYGAGAWSTLAAVLLSWEADGPGAAARAAALLVLAAAIALGAAWRAPEAKAALGLASAGGLVAVAAAGAVLRPVLPGAWTVAACLACAIALPAVRGSWLPRTVRRGLWWSSATVQALTLVWTLPVVALALLGPAGWAAHVWSGAPSDARAAVTVSTSWPPGMETTPLLLAAVAVVLALTFRGGPHRQLALSGALTLAWATTVVLPATVELPYWATLLTHGVTAAAALTAAAYAPEPTPEPASTPTPAPAPAGHPPTAARLSPVTLPVTVTALCLALLGSVHLVALSLASEAATLAVLGGLTALFATAAAWQTPVRIRAVPAAASLAYATALACATGASLDWQPHHIALLVLVVPAAAALLAPRLDDATLKVSVEITGAVAGLTATGLALAEPPVLALVLALCGVITAGTAVRPDRRQAGYAAAALFVLSGWVRLAAWEIGSPEAYTLPVTVLALLVGYARRKRDADASSWTAYGPGLSVTLVPSLLTAWGDTDWPRPLLLGAAALAVTLVGVRHRLRAPLVLGGGTLVLVTLHELAPYVAQAVGALPRWAPPALAGLLLLAVGATYEKRLQDARRLRETLGKMR</sequence>
<feature type="transmembrane region" description="Helical" evidence="2">
    <location>
        <begin position="434"/>
        <end position="451"/>
    </location>
</feature>
<feature type="compositionally biased region" description="Low complexity" evidence="1">
    <location>
        <begin position="62"/>
        <end position="74"/>
    </location>
</feature>
<dbReference type="AlphaFoldDB" id="A0A7G1P829"/>
<feature type="transmembrane region" description="Helical" evidence="2">
    <location>
        <begin position="712"/>
        <end position="728"/>
    </location>
</feature>
<feature type="transmembrane region" description="Helical" evidence="2">
    <location>
        <begin position="789"/>
        <end position="810"/>
    </location>
</feature>
<feature type="transmembrane region" description="Helical" evidence="2">
    <location>
        <begin position="266"/>
        <end position="287"/>
    </location>
</feature>
<feature type="compositionally biased region" description="Pro residues" evidence="1">
    <location>
        <begin position="505"/>
        <end position="523"/>
    </location>
</feature>
<feature type="transmembrane region" description="Helical" evidence="2">
    <location>
        <begin position="561"/>
        <end position="580"/>
    </location>
</feature>
<proteinExistence type="predicted"/>
<feature type="transmembrane region" description="Helical" evidence="2">
    <location>
        <begin position="533"/>
        <end position="555"/>
    </location>
</feature>
<accession>A0A7G1P829</accession>
<evidence type="ECO:0000256" key="1">
    <source>
        <dbReference type="SAM" id="MobiDB-lite"/>
    </source>
</evidence>
<reference evidence="3 4" key="1">
    <citation type="journal article" date="2014" name="Int. J. Syst. Evol. Microbiol.">
        <title>Complete genome sequence of Corynebacterium casei LMG S-19264T (=DSM 44701T), isolated from a smear-ripened cheese.</title>
        <authorList>
            <consortium name="US DOE Joint Genome Institute (JGI-PGF)"/>
            <person name="Walter F."/>
            <person name="Albersmeier A."/>
            <person name="Kalinowski J."/>
            <person name="Ruckert C."/>
        </authorList>
    </citation>
    <scope>NUCLEOTIDE SEQUENCE [LARGE SCALE GENOMIC DNA]</scope>
    <source>
        <strain evidence="3 4">JCM 4677</strain>
    </source>
</reference>
<feature type="compositionally biased region" description="Pro residues" evidence="1">
    <location>
        <begin position="75"/>
        <end position="88"/>
    </location>
</feature>
<dbReference type="Proteomes" id="UP000516444">
    <property type="component" value="Chromosome"/>
</dbReference>
<dbReference type="RefSeq" id="WP_190853720.1">
    <property type="nucleotide sequence ID" value="NZ_JBHMCV010000015.1"/>
</dbReference>
<feature type="transmembrane region" description="Helical" evidence="2">
    <location>
        <begin position="740"/>
        <end position="758"/>
    </location>
</feature>
<name>A0A7G1P829_9ACTN</name>
<dbReference type="EMBL" id="AP023440">
    <property type="protein sequence ID" value="BCL31933.1"/>
    <property type="molecule type" value="Genomic_DNA"/>
</dbReference>
<feature type="transmembrane region" description="Helical" evidence="2">
    <location>
        <begin position="100"/>
        <end position="121"/>
    </location>
</feature>
<keyword evidence="2" id="KW-0812">Transmembrane</keyword>
<feature type="transmembrane region" description="Helical" evidence="2">
    <location>
        <begin position="347"/>
        <end position="364"/>
    </location>
</feature>
<feature type="transmembrane region" description="Helical" evidence="2">
    <location>
        <begin position="816"/>
        <end position="836"/>
    </location>
</feature>
<feature type="region of interest" description="Disordered" evidence="1">
    <location>
        <begin position="62"/>
        <end position="93"/>
    </location>
</feature>
<evidence type="ECO:0000313" key="3">
    <source>
        <dbReference type="EMBL" id="BCL31933.1"/>
    </source>
</evidence>
<protein>
    <submittedName>
        <fullName evidence="3">Uncharacterized protein</fullName>
    </submittedName>
</protein>
<feature type="transmembrane region" description="Helical" evidence="2">
    <location>
        <begin position="293"/>
        <end position="314"/>
    </location>
</feature>
<keyword evidence="4" id="KW-1185">Reference proteome</keyword>
<feature type="transmembrane region" description="Helical" evidence="2">
    <location>
        <begin position="127"/>
        <end position="148"/>
    </location>
</feature>
<dbReference type="KEGG" id="sgm:GCM10017557_67920"/>
<keyword evidence="2" id="KW-1133">Transmembrane helix</keyword>
<organism evidence="3 4">
    <name type="scientific">Streptomyces aurantiacus</name>
    <dbReference type="NCBI Taxonomy" id="47760"/>
    <lineage>
        <taxon>Bacteria</taxon>
        <taxon>Bacillati</taxon>
        <taxon>Actinomycetota</taxon>
        <taxon>Actinomycetes</taxon>
        <taxon>Kitasatosporales</taxon>
        <taxon>Streptomycetaceae</taxon>
        <taxon>Streptomyces</taxon>
        <taxon>Streptomyces aurantiacus group</taxon>
    </lineage>
</organism>
<feature type="transmembrane region" description="Helical" evidence="2">
    <location>
        <begin position="321"/>
        <end position="341"/>
    </location>
</feature>
<feature type="transmembrane region" description="Helical" evidence="2">
    <location>
        <begin position="185"/>
        <end position="203"/>
    </location>
</feature>
<dbReference type="InterPro" id="IPR058062">
    <property type="entry name" value="SCO7613_C"/>
</dbReference>
<feature type="transmembrane region" description="Helical" evidence="2">
    <location>
        <begin position="688"/>
        <end position="706"/>
    </location>
</feature>
<gene>
    <name evidence="3" type="ORF">GCM10017557_67920</name>
</gene>
<feature type="transmembrane region" description="Helical" evidence="2">
    <location>
        <begin position="615"/>
        <end position="634"/>
    </location>
</feature>
<feature type="transmembrane region" description="Helical" evidence="2">
    <location>
        <begin position="764"/>
        <end position="782"/>
    </location>
</feature>